<proteinExistence type="predicted"/>
<evidence type="ECO:0000256" key="5">
    <source>
        <dbReference type="ARBA" id="ARBA00023098"/>
    </source>
</evidence>
<dbReference type="PaxDb" id="243230-DR_A0143"/>
<organism evidence="10 11">
    <name type="scientific">Deinococcus radiodurans (strain ATCC 13939 / DSM 20539 / JCM 16871 / CCUG 27074 / LMG 4051 / NBRC 15346 / NCIMB 9279 / VKM B-1422 / R1)</name>
    <dbReference type="NCBI Taxonomy" id="243230"/>
    <lineage>
        <taxon>Bacteria</taxon>
        <taxon>Thermotogati</taxon>
        <taxon>Deinococcota</taxon>
        <taxon>Deinococci</taxon>
        <taxon>Deinococcales</taxon>
        <taxon>Deinococcaceae</taxon>
        <taxon>Deinococcus</taxon>
    </lineage>
</organism>
<dbReference type="AlphaFoldDB" id="Q9RZ10"/>
<dbReference type="EMBL" id="AE001825">
    <property type="protein sequence ID" value="AAF12219.1"/>
    <property type="molecule type" value="Genomic_DNA"/>
</dbReference>
<evidence type="ECO:0000259" key="8">
    <source>
        <dbReference type="Pfam" id="PF00725"/>
    </source>
</evidence>
<dbReference type="GO" id="GO:0006635">
    <property type="term" value="P:fatty acid beta-oxidation"/>
    <property type="evidence" value="ECO:0000318"/>
    <property type="project" value="GO_Central"/>
</dbReference>
<keyword evidence="5" id="KW-0443">Lipid metabolism</keyword>
<dbReference type="InterPro" id="IPR006176">
    <property type="entry name" value="3-OHacyl-CoA_DH_NAD-bd"/>
</dbReference>
<name>Q9RZ10_DEIRA</name>
<evidence type="ECO:0000256" key="1">
    <source>
        <dbReference type="ARBA" id="ARBA00005005"/>
    </source>
</evidence>
<dbReference type="SMR" id="Q9RZ10"/>
<dbReference type="InterPro" id="IPR036291">
    <property type="entry name" value="NAD(P)-bd_dom_sf"/>
</dbReference>
<dbReference type="PATRIC" id="fig|243230.17.peg.3030"/>
<keyword evidence="11" id="KW-1185">Reference proteome</keyword>
<dbReference type="GO" id="GO:0003857">
    <property type="term" value="F:(3S)-3-hydroxyacyl-CoA dehydrogenase (NAD+) activity"/>
    <property type="evidence" value="ECO:0000318"/>
    <property type="project" value="GO_Central"/>
</dbReference>
<evidence type="ECO:0000256" key="2">
    <source>
        <dbReference type="ARBA" id="ARBA00022832"/>
    </source>
</evidence>
<dbReference type="GO" id="GO:0070403">
    <property type="term" value="F:NAD+ binding"/>
    <property type="evidence" value="ECO:0007669"/>
    <property type="project" value="InterPro"/>
</dbReference>
<accession>Q9RZ10</accession>
<dbReference type="SUPFAM" id="SSF48179">
    <property type="entry name" value="6-phosphogluconate dehydrogenase C-terminal domain-like"/>
    <property type="match status" value="1"/>
</dbReference>
<dbReference type="eggNOG" id="COG1250">
    <property type="taxonomic scope" value="Bacteria"/>
</dbReference>
<dbReference type="HOGENOM" id="CLU_009834_2_0_0"/>
<dbReference type="PANTHER" id="PTHR43561">
    <property type="match status" value="1"/>
</dbReference>
<evidence type="ECO:0000313" key="10">
    <source>
        <dbReference type="EMBL" id="AAF12219.1"/>
    </source>
</evidence>
<evidence type="ECO:0000256" key="4">
    <source>
        <dbReference type="ARBA" id="ARBA00023027"/>
    </source>
</evidence>
<dbReference type="InterPro" id="IPR013328">
    <property type="entry name" value="6PGD_dom2"/>
</dbReference>
<dbReference type="Gene3D" id="1.10.1040.10">
    <property type="entry name" value="N-(1-d-carboxylethyl)-l-norvaline Dehydrogenase, domain 2"/>
    <property type="match status" value="1"/>
</dbReference>
<comment type="catalytic activity">
    <reaction evidence="6">
        <text>a (3S)-3-hydroxyacyl-CoA + NAD(+) = a 3-oxoacyl-CoA + NADH + H(+)</text>
        <dbReference type="Rhea" id="RHEA:22432"/>
        <dbReference type="ChEBI" id="CHEBI:15378"/>
        <dbReference type="ChEBI" id="CHEBI:57318"/>
        <dbReference type="ChEBI" id="CHEBI:57540"/>
        <dbReference type="ChEBI" id="CHEBI:57945"/>
        <dbReference type="ChEBI" id="CHEBI:90726"/>
        <dbReference type="EC" id="1.1.1.35"/>
    </reaction>
</comment>
<dbReference type="STRING" id="243230.DR_A0143"/>
<comment type="pathway">
    <text evidence="1">Lipid metabolism; fatty acid beta-oxidation.</text>
</comment>
<dbReference type="KEGG" id="dra:DR_A0143"/>
<dbReference type="Gene3D" id="3.40.50.720">
    <property type="entry name" value="NAD(P)-binding Rossmann-like Domain"/>
    <property type="match status" value="1"/>
</dbReference>
<dbReference type="PIRSF" id="PIRSF000105">
    <property type="entry name" value="HCDH"/>
    <property type="match status" value="1"/>
</dbReference>
<keyword evidence="3" id="KW-0560">Oxidoreductase</keyword>
<evidence type="ECO:0000259" key="9">
    <source>
        <dbReference type="Pfam" id="PF02737"/>
    </source>
</evidence>
<feature type="domain" description="3-hydroxyacyl-CoA dehydrogenase NAD binding" evidence="9">
    <location>
        <begin position="56"/>
        <end position="235"/>
    </location>
</feature>
<dbReference type="PANTHER" id="PTHR43561:SF3">
    <property type="entry name" value="HYDROXYACYL-COENZYME A DEHYDROGENASE, MITOCHONDRIAL"/>
    <property type="match status" value="1"/>
</dbReference>
<dbReference type="InterPro" id="IPR006108">
    <property type="entry name" value="3HC_DH_C"/>
</dbReference>
<dbReference type="NCBIfam" id="NF006143">
    <property type="entry name" value="PRK08293.1"/>
    <property type="match status" value="1"/>
</dbReference>
<dbReference type="Proteomes" id="UP000002524">
    <property type="component" value="Chromosome 2"/>
</dbReference>
<gene>
    <name evidence="10" type="ordered locus">DR_A0143</name>
</gene>
<reference evidence="10 11" key="1">
    <citation type="journal article" date="1999" name="Science">
        <title>Genome sequence of the radioresistant bacterium Deinococcus radiodurans R1.</title>
        <authorList>
            <person name="White O."/>
            <person name="Eisen J.A."/>
            <person name="Heidelberg J.F."/>
            <person name="Hickey E.K."/>
            <person name="Peterson J.D."/>
            <person name="Dodson R.J."/>
            <person name="Haft D.H."/>
            <person name="Gwinn M.L."/>
            <person name="Nelson W.C."/>
            <person name="Richardson D.L."/>
            <person name="Moffat K.S."/>
            <person name="Qin H."/>
            <person name="Jiang L."/>
            <person name="Pamphile W."/>
            <person name="Crosby M."/>
            <person name="Shen M."/>
            <person name="Vamathevan J.J."/>
            <person name="Lam P."/>
            <person name="McDonald L."/>
            <person name="Utterback T."/>
            <person name="Zalewski C."/>
            <person name="Makarova K.S."/>
            <person name="Aravind L."/>
            <person name="Daly M.J."/>
            <person name="Minton K.W."/>
            <person name="Fleischmann R.D."/>
            <person name="Ketchum K.A."/>
            <person name="Nelson K.E."/>
            <person name="Salzberg S."/>
            <person name="Smith H.O."/>
            <person name="Venter J.C."/>
            <person name="Fraser C.M."/>
        </authorList>
    </citation>
    <scope>NUCLEOTIDE SEQUENCE [LARGE SCALE GENOMIC DNA]</scope>
    <source>
        <strain evidence="11">ATCC 13939 / DSM 20539 / JCM 16871 / LMG 4051 / NBRC 15346 / NCIMB 9279 / R1 / VKM B-1422</strain>
    </source>
</reference>
<dbReference type="Pfam" id="PF00725">
    <property type="entry name" value="3HCDH"/>
    <property type="match status" value="1"/>
</dbReference>
<dbReference type="PIR" id="B75610">
    <property type="entry name" value="B75610"/>
</dbReference>
<dbReference type="SUPFAM" id="SSF51735">
    <property type="entry name" value="NAD(P)-binding Rossmann-fold domains"/>
    <property type="match status" value="1"/>
</dbReference>
<feature type="site" description="Important for catalytic activity" evidence="7">
    <location>
        <position position="192"/>
    </location>
</feature>
<evidence type="ECO:0000313" key="11">
    <source>
        <dbReference type="Proteomes" id="UP000002524"/>
    </source>
</evidence>
<evidence type="ECO:0000256" key="6">
    <source>
        <dbReference type="ARBA" id="ARBA00049556"/>
    </source>
</evidence>
<dbReference type="InParanoid" id="Q9RZ10"/>
<dbReference type="Pfam" id="PF02737">
    <property type="entry name" value="3HCDH_N"/>
    <property type="match status" value="1"/>
</dbReference>
<sequence>MTRLRVWSRLGLLHGVWLAKLRPTPSRSPAAFVEPPGELASLPRGARQESSMSIKTVTVCGSGVLGSQIAFQTAFHGFDVHLYDINDAAIAKARETLGKLQARYQQDLKVDAQQTGDAFARISFFTDIAEAVKGVDLVIEAIPENMDIKRKFYNQLGEVADPNTIFATNSSTLLPSQFMEETGRPEKFLALHFANEIWKFNTAEIMRTPRTDDAVFDTVVQFAKDIGMVALPMYKEQAGYILNTLLVPLLGAALELVVKGIADPQTVDKTWMIATGAPRGPFAFLDVIGLTTPYNINMASAETNPGSAAAAKYIKENYIDKGKLGTATGEGFYKYPNPAFESADFLK</sequence>
<evidence type="ECO:0000256" key="7">
    <source>
        <dbReference type="PIRSR" id="PIRSR000105-1"/>
    </source>
</evidence>
<dbReference type="InterPro" id="IPR022694">
    <property type="entry name" value="3-OHacyl-CoA_DH"/>
</dbReference>
<dbReference type="OrthoDB" id="9815331at2"/>
<dbReference type="InterPro" id="IPR008927">
    <property type="entry name" value="6-PGluconate_DH-like_C_sf"/>
</dbReference>
<dbReference type="InterPro" id="IPR052242">
    <property type="entry name" value="Mito_3-hydroxyacyl-CoA_DH"/>
</dbReference>
<dbReference type="EnsemblBacteria" id="AAF12219">
    <property type="protein sequence ID" value="AAF12219"/>
    <property type="gene ID" value="DR_A0143"/>
</dbReference>
<keyword evidence="4" id="KW-0520">NAD</keyword>
<feature type="domain" description="3-hydroxyacyl-CoA dehydrogenase C-terminal" evidence="8">
    <location>
        <begin position="239"/>
        <end position="335"/>
    </location>
</feature>
<protein>
    <submittedName>
        <fullName evidence="10">3-hydroxyacyl-CoA dehydrogenase, putative</fullName>
    </submittedName>
</protein>
<keyword evidence="2" id="KW-0276">Fatty acid metabolism</keyword>
<evidence type="ECO:0000256" key="3">
    <source>
        <dbReference type="ARBA" id="ARBA00023002"/>
    </source>
</evidence>